<comment type="function">
    <text evidence="5">The purine nucleoside phosphorylases catalyze the phosphorolytic breakdown of the N-glycosidic bond in the beta-(deoxy)ribonucleoside molecules, with the formation of the corresponding free purine bases and pentose-1-phosphate.</text>
</comment>
<evidence type="ECO:0000313" key="7">
    <source>
        <dbReference type="EMBL" id="KAH6594673.1"/>
    </source>
</evidence>
<dbReference type="Pfam" id="PF01048">
    <property type="entry name" value="PNP_UDP_1"/>
    <property type="match status" value="1"/>
</dbReference>
<evidence type="ECO:0000256" key="5">
    <source>
        <dbReference type="PIRNR" id="PIRNR000477"/>
    </source>
</evidence>
<dbReference type="Gene3D" id="3.40.50.1580">
    <property type="entry name" value="Nucleoside phosphorylase domain"/>
    <property type="match status" value="1"/>
</dbReference>
<dbReference type="EMBL" id="JAFCIX010000330">
    <property type="protein sequence ID" value="KAH6594673.1"/>
    <property type="molecule type" value="Genomic_DNA"/>
</dbReference>
<dbReference type="PIRSF" id="PIRSF000477">
    <property type="entry name" value="PurNPase"/>
    <property type="match status" value="1"/>
</dbReference>
<dbReference type="InterPro" id="IPR000845">
    <property type="entry name" value="Nucleoside_phosphorylase_d"/>
</dbReference>
<dbReference type="NCBIfam" id="TIGR01697">
    <property type="entry name" value="PNPH-PUNA-XAPA"/>
    <property type="match status" value="1"/>
</dbReference>
<organism evidence="7 8">
    <name type="scientific">Batrachochytrium salamandrivorans</name>
    <dbReference type="NCBI Taxonomy" id="1357716"/>
    <lineage>
        <taxon>Eukaryota</taxon>
        <taxon>Fungi</taxon>
        <taxon>Fungi incertae sedis</taxon>
        <taxon>Chytridiomycota</taxon>
        <taxon>Chytridiomycota incertae sedis</taxon>
        <taxon>Chytridiomycetes</taxon>
        <taxon>Rhizophydiales</taxon>
        <taxon>Rhizophydiales incertae sedis</taxon>
        <taxon>Batrachochytrium</taxon>
    </lineage>
</organism>
<dbReference type="InterPro" id="IPR011268">
    <property type="entry name" value="Purine_phosphorylase"/>
</dbReference>
<evidence type="ECO:0000256" key="2">
    <source>
        <dbReference type="ARBA" id="ARBA00006751"/>
    </source>
</evidence>
<name>A0ABQ8F9Y9_9FUNG</name>
<dbReference type="PANTHER" id="PTHR11904:SF9">
    <property type="entry name" value="PURINE NUCLEOSIDE PHOSPHORYLASE-RELATED"/>
    <property type="match status" value="1"/>
</dbReference>
<evidence type="ECO:0000256" key="4">
    <source>
        <dbReference type="ARBA" id="ARBA00022679"/>
    </source>
</evidence>
<comment type="caution">
    <text evidence="7">The sequence shown here is derived from an EMBL/GenBank/DDBJ whole genome shotgun (WGS) entry which is preliminary data.</text>
</comment>
<keyword evidence="8" id="KW-1185">Reference proteome</keyword>
<proteinExistence type="inferred from homology"/>
<dbReference type="EC" id="2.4.2.1" evidence="5"/>
<dbReference type="Proteomes" id="UP001648503">
    <property type="component" value="Unassembled WGS sequence"/>
</dbReference>
<comment type="similarity">
    <text evidence="2 5">Belongs to the PNP/MTAP phosphorylase family.</text>
</comment>
<keyword evidence="4 5" id="KW-0808">Transferase</keyword>
<dbReference type="PANTHER" id="PTHR11904">
    <property type="entry name" value="METHYLTHIOADENOSINE/PURINE NUCLEOSIDE PHOSPHORYLASE"/>
    <property type="match status" value="1"/>
</dbReference>
<dbReference type="NCBIfam" id="NF006054">
    <property type="entry name" value="PRK08202.1"/>
    <property type="match status" value="1"/>
</dbReference>
<protein>
    <recommendedName>
        <fullName evidence="5">Purine nucleoside phosphorylase</fullName>
        <ecNumber evidence="5">2.4.2.1</ecNumber>
    </recommendedName>
    <alternativeName>
        <fullName evidence="5">Inosine-guanosine phosphorylase</fullName>
    </alternativeName>
</protein>
<evidence type="ECO:0000256" key="3">
    <source>
        <dbReference type="ARBA" id="ARBA00022676"/>
    </source>
</evidence>
<reference evidence="7 8" key="1">
    <citation type="submission" date="2021-02" db="EMBL/GenBank/DDBJ databases">
        <title>Variation within the Batrachochytrium salamandrivorans European outbreak.</title>
        <authorList>
            <person name="Kelly M."/>
            <person name="Pasmans F."/>
            <person name="Shea T.P."/>
            <person name="Munoz J.F."/>
            <person name="Carranza S."/>
            <person name="Cuomo C.A."/>
            <person name="Martel A."/>
        </authorList>
    </citation>
    <scope>NUCLEOTIDE SEQUENCE [LARGE SCALE GENOMIC DNA]</scope>
    <source>
        <strain evidence="7 8">AMFP18/2</strain>
    </source>
</reference>
<evidence type="ECO:0000259" key="6">
    <source>
        <dbReference type="Pfam" id="PF01048"/>
    </source>
</evidence>
<evidence type="ECO:0000256" key="1">
    <source>
        <dbReference type="ARBA" id="ARBA00005058"/>
    </source>
</evidence>
<dbReference type="InterPro" id="IPR035994">
    <property type="entry name" value="Nucleoside_phosphorylase_sf"/>
</dbReference>
<evidence type="ECO:0000313" key="8">
    <source>
        <dbReference type="Proteomes" id="UP001648503"/>
    </source>
</evidence>
<dbReference type="CDD" id="cd09009">
    <property type="entry name" value="PNP-EcPNPII_like"/>
    <property type="match status" value="1"/>
</dbReference>
<comment type="pathway">
    <text evidence="1 5">Purine metabolism; purine nucleoside salvage.</text>
</comment>
<gene>
    <name evidence="7" type="ORF">BASA50_006351</name>
</gene>
<accession>A0ABQ8F9Y9</accession>
<sequence>MATPNSLPYPGIDYFSHSTYQETAKFLSDNLPETLRQIQVGIVCGSGLGGLVKGLEAPIVEFEYKDIPNFATSTVPGHVGKLVFGMLSGKPAVCMVGRKHLYEGHSLLRTVFPIRIMRMLGATTLIVTNAAGGLHPEFKIGDIMMIADHVSFAGLAGQNPLIGPNIDEFGTRFPPVSGAFDFDLRVLTVKAAHACNISLEYLREGTYTFVSGPSFETRAEARFLRDGLKADCVGMSTIPEVVVAKHAGMRVLGLSLITNKVSVGKGRSALNAGLVELGLKPVVSEDLSASDELQLASHAEVLATSAERSVDFQRLVQKVVELM</sequence>
<keyword evidence="3 5" id="KW-0328">Glycosyltransferase</keyword>
<dbReference type="SUPFAM" id="SSF53167">
    <property type="entry name" value="Purine and uridine phosphorylases"/>
    <property type="match status" value="1"/>
</dbReference>
<feature type="domain" description="Nucleoside phosphorylase" evidence="6">
    <location>
        <begin position="40"/>
        <end position="263"/>
    </location>
</feature>